<keyword evidence="2" id="KW-1185">Reference proteome</keyword>
<protein>
    <submittedName>
        <fullName evidence="1">Uncharacterized protein</fullName>
    </submittedName>
</protein>
<dbReference type="AlphaFoldDB" id="A0A3N1CPV3"/>
<gene>
    <name evidence="1" type="ORF">EDD29_0858</name>
</gene>
<reference evidence="1 2" key="1">
    <citation type="submission" date="2018-11" db="EMBL/GenBank/DDBJ databases">
        <title>Sequencing the genomes of 1000 actinobacteria strains.</title>
        <authorList>
            <person name="Klenk H.-P."/>
        </authorList>
    </citation>
    <scope>NUCLEOTIDE SEQUENCE [LARGE SCALE GENOMIC DNA]</scope>
    <source>
        <strain evidence="1 2">DSM 44254</strain>
    </source>
</reference>
<comment type="caution">
    <text evidence="1">The sequence shown here is derived from an EMBL/GenBank/DDBJ whole genome shotgun (WGS) entry which is preliminary data.</text>
</comment>
<sequence>MLLADRLRTAHQRIAPLPRDTRRRLHRQLLAITDLAKRDHELAARRLTTFLDDMDADPSHA</sequence>
<evidence type="ECO:0000313" key="1">
    <source>
        <dbReference type="EMBL" id="ROO83356.1"/>
    </source>
</evidence>
<name>A0A3N1CPV3_9ACTN</name>
<evidence type="ECO:0000313" key="2">
    <source>
        <dbReference type="Proteomes" id="UP000272400"/>
    </source>
</evidence>
<dbReference type="Proteomes" id="UP000272400">
    <property type="component" value="Unassembled WGS sequence"/>
</dbReference>
<dbReference type="OrthoDB" id="3482744at2"/>
<accession>A0A3N1CPV3</accession>
<proteinExistence type="predicted"/>
<dbReference type="EMBL" id="RJKE01000001">
    <property type="protein sequence ID" value="ROO83356.1"/>
    <property type="molecule type" value="Genomic_DNA"/>
</dbReference>
<organism evidence="1 2">
    <name type="scientific">Actinocorallia herbida</name>
    <dbReference type="NCBI Taxonomy" id="58109"/>
    <lineage>
        <taxon>Bacteria</taxon>
        <taxon>Bacillati</taxon>
        <taxon>Actinomycetota</taxon>
        <taxon>Actinomycetes</taxon>
        <taxon>Streptosporangiales</taxon>
        <taxon>Thermomonosporaceae</taxon>
        <taxon>Actinocorallia</taxon>
    </lineage>
</organism>